<dbReference type="PANTHER" id="PTHR24148:SF64">
    <property type="entry name" value="HETEROKARYON INCOMPATIBILITY DOMAIN-CONTAINING PROTEIN"/>
    <property type="match status" value="1"/>
</dbReference>
<name>A0A8K0UFD4_9AGAR</name>
<dbReference type="PANTHER" id="PTHR24148">
    <property type="entry name" value="ANKYRIN REPEAT DOMAIN-CONTAINING PROTEIN 39 HOMOLOG-RELATED"/>
    <property type="match status" value="1"/>
</dbReference>
<dbReference type="InterPro" id="IPR052895">
    <property type="entry name" value="HetReg/Transcr_Mod"/>
</dbReference>
<keyword evidence="3" id="KW-1185">Reference proteome</keyword>
<feature type="domain" description="Heterokaryon incompatibility" evidence="1">
    <location>
        <begin position="43"/>
        <end position="134"/>
    </location>
</feature>
<dbReference type="OrthoDB" id="6329284at2759"/>
<accession>A0A8K0UFD4</accession>
<dbReference type="InterPro" id="IPR010730">
    <property type="entry name" value="HET"/>
</dbReference>
<gene>
    <name evidence="2" type="ORF">BXZ70DRAFT_565857</name>
</gene>
<dbReference type="Proteomes" id="UP000813824">
    <property type="component" value="Unassembled WGS sequence"/>
</dbReference>
<protein>
    <recommendedName>
        <fullName evidence="1">Heterokaryon incompatibility domain-containing protein</fullName>
    </recommendedName>
</protein>
<proteinExistence type="predicted"/>
<comment type="caution">
    <text evidence="2">The sequence shown here is derived from an EMBL/GenBank/DDBJ whole genome shotgun (WGS) entry which is preliminary data.</text>
</comment>
<evidence type="ECO:0000313" key="2">
    <source>
        <dbReference type="EMBL" id="KAH8084895.1"/>
    </source>
</evidence>
<evidence type="ECO:0000259" key="1">
    <source>
        <dbReference type="Pfam" id="PF06985"/>
    </source>
</evidence>
<dbReference type="AlphaFoldDB" id="A0A8K0UFD4"/>
<reference evidence="2" key="1">
    <citation type="journal article" date="2021" name="New Phytol.">
        <title>Evolutionary innovations through gain and loss of genes in the ectomycorrhizal Boletales.</title>
        <authorList>
            <person name="Wu G."/>
            <person name="Miyauchi S."/>
            <person name="Morin E."/>
            <person name="Kuo A."/>
            <person name="Drula E."/>
            <person name="Varga T."/>
            <person name="Kohler A."/>
            <person name="Feng B."/>
            <person name="Cao Y."/>
            <person name="Lipzen A."/>
            <person name="Daum C."/>
            <person name="Hundley H."/>
            <person name="Pangilinan J."/>
            <person name="Johnson J."/>
            <person name="Barry K."/>
            <person name="LaButti K."/>
            <person name="Ng V."/>
            <person name="Ahrendt S."/>
            <person name="Min B."/>
            <person name="Choi I.G."/>
            <person name="Park H."/>
            <person name="Plett J.M."/>
            <person name="Magnuson J."/>
            <person name="Spatafora J.W."/>
            <person name="Nagy L.G."/>
            <person name="Henrissat B."/>
            <person name="Grigoriev I.V."/>
            <person name="Yang Z.L."/>
            <person name="Xu J."/>
            <person name="Martin F.M."/>
        </authorList>
    </citation>
    <scope>NUCLEOTIDE SEQUENCE</scope>
    <source>
        <strain evidence="2">KKN 215</strain>
    </source>
</reference>
<sequence>MDFRLLVKHKPDTPSPYPSIVLEGALWTLTDSLDIHSDTVPKYTCVSYVWGYGRAPNPIHPSILMSDHTLPVLRSAIRNSGFDAFWIDAFCVPVDPIRKGATLESMGFIYGRATKVVAVLAPRSFVALKQMYAFKNGDVPSKDVLDALESEVWIKSVWTYQEVVNSAGTYFVGEDTMDGEMLDCVNFLNGIGFYQTKYRQHTGINTFEMRKLYPNLDTFEDLAADWILASYAERSALEIMTNVARRSYDDPKNYFYSMIGALIQKASKRTKAPSIESLAETFMALSEEKGDYSFIFSSLPRDTRPGLEWRPRPQQLPSVLSWHVDGEALVGVREPNGIRLKDMLVMKPSAPGTVSFFGKDIICRWLEYPRASASKEEVEGMSDTDVAERMRTVLGELGFSGSGQIFFTNHGYAFLQEDVPAGWEVELWITTGIYYVFGAPVLAVARQGKSTKYIPGVYGGEAAFLPKTYRKETFIQTSAARL</sequence>
<dbReference type="EMBL" id="JAEVFJ010000045">
    <property type="protein sequence ID" value="KAH8084895.1"/>
    <property type="molecule type" value="Genomic_DNA"/>
</dbReference>
<dbReference type="Pfam" id="PF06985">
    <property type="entry name" value="HET"/>
    <property type="match status" value="1"/>
</dbReference>
<organism evidence="2 3">
    <name type="scientific">Cristinia sonorae</name>
    <dbReference type="NCBI Taxonomy" id="1940300"/>
    <lineage>
        <taxon>Eukaryota</taxon>
        <taxon>Fungi</taxon>
        <taxon>Dikarya</taxon>
        <taxon>Basidiomycota</taxon>
        <taxon>Agaricomycotina</taxon>
        <taxon>Agaricomycetes</taxon>
        <taxon>Agaricomycetidae</taxon>
        <taxon>Agaricales</taxon>
        <taxon>Pleurotineae</taxon>
        <taxon>Stephanosporaceae</taxon>
        <taxon>Cristinia</taxon>
    </lineage>
</organism>
<evidence type="ECO:0000313" key="3">
    <source>
        <dbReference type="Proteomes" id="UP000813824"/>
    </source>
</evidence>